<evidence type="ECO:0000313" key="14">
    <source>
        <dbReference type="Proteomes" id="UP000145961"/>
    </source>
</evidence>
<evidence type="ECO:0000256" key="8">
    <source>
        <dbReference type="ARBA" id="ARBA00025666"/>
    </source>
</evidence>
<keyword evidence="5" id="KW-0862">Zinc</keyword>
<keyword evidence="4" id="KW-0863">Zinc-finger</keyword>
<dbReference type="GO" id="GO:0003723">
    <property type="term" value="F:RNA binding"/>
    <property type="evidence" value="ECO:0007669"/>
    <property type="project" value="UniProtKB-KW"/>
</dbReference>
<name>A0A076JS98_9ALPH</name>
<dbReference type="EMBL" id="KF644573">
    <property type="protein sequence ID" value="AII81179.1"/>
    <property type="molecule type" value="Genomic_DNA"/>
</dbReference>
<evidence type="ECO:0000256" key="1">
    <source>
        <dbReference type="ARBA" id="ARBA00004192"/>
    </source>
</evidence>
<evidence type="ECO:0000256" key="4">
    <source>
        <dbReference type="ARBA" id="ARBA00022771"/>
    </source>
</evidence>
<comment type="subunit">
    <text evidence="9">Homodimer. Homodimerization is required for transactivation. Associates in a complex with RNA, and host export factors NXF1/TAP and ALYREF; these interactions allow nuclear export of viral transcripts. Interacts with three host shuttling SR proteins SRSF1, SRSF3 and SRSF7. Interacts with host SRPK1. Interacts with IE62; this interaction enhances IE62 transactivation.</text>
</comment>
<sequence length="470" mass="51477">MALSSVSSCEPMDDEMSILGSDTEDNITGSDTYPEATRGLVNTSAFGPTQTVGTVSALRNVVSDPPKSVVVSFAASPRRAQQQNPKSERPAFGQGRRNRRRPFRRNNWKQQQRSWEKPEQENVPAHQAARSWPKRSSLPVHMRLGQRGGDSSSADSGHGGAGPSDRWRFKTRTQSVARVHRNRRRGNANHGSSTPGRSAGDRLNAAAASSIAEVCKRVTSSRIGEMFHGARETLTTPVKNGGFRAENSSPWAPVLGFGSDQFNPEARRITWDTLVEHGVNLYKLFEVRSHAAEAARSLRDAVMRGENLLEALASADETLSWCKMIVTKNLPMRTRDPIISSSVALLDNLRLKLEPFMRCYLSSSGSPTLAELCDHQRLSDVACVPTFMFVMLARIARAVGSGAETVSRDALGPDGRALADYIPGACLAGTLEAIDAHKRRCKADTCSLVSAYTLVPVYLHGKYFYCNQIF</sequence>
<keyword evidence="7" id="KW-0010">Activator</keyword>
<evidence type="ECO:0000256" key="3">
    <source>
        <dbReference type="ARBA" id="ARBA00022723"/>
    </source>
</evidence>
<evidence type="ECO:0000313" key="12">
    <source>
        <dbReference type="EMBL" id="AII81258.1"/>
    </source>
</evidence>
<evidence type="ECO:0000313" key="11">
    <source>
        <dbReference type="EMBL" id="AII81179.1"/>
    </source>
</evidence>
<keyword evidence="3" id="KW-0479">Metal-binding</keyword>
<evidence type="ECO:0000256" key="5">
    <source>
        <dbReference type="ARBA" id="ARBA00022833"/>
    </source>
</evidence>
<dbReference type="Pfam" id="PF05459">
    <property type="entry name" value="Herpes_UL69"/>
    <property type="match status" value="1"/>
</dbReference>
<dbReference type="InterPro" id="IPR008648">
    <property type="entry name" value="ICP27-like"/>
</dbReference>
<keyword evidence="6" id="KW-0694">RNA-binding</keyword>
<dbReference type="GO" id="GO:0006355">
    <property type="term" value="P:regulation of DNA-templated transcription"/>
    <property type="evidence" value="ECO:0007669"/>
    <property type="project" value="InterPro"/>
</dbReference>
<dbReference type="Proteomes" id="UP000106683">
    <property type="component" value="Segment"/>
</dbReference>
<dbReference type="GO" id="GO:0030430">
    <property type="term" value="C:host cell cytoplasm"/>
    <property type="evidence" value="ECO:0007669"/>
    <property type="project" value="UniProtKB-SubCell"/>
</dbReference>
<evidence type="ECO:0000256" key="6">
    <source>
        <dbReference type="ARBA" id="ARBA00022884"/>
    </source>
</evidence>
<dbReference type="GO" id="GO:0008270">
    <property type="term" value="F:zinc ion binding"/>
    <property type="evidence" value="ECO:0007669"/>
    <property type="project" value="UniProtKB-KW"/>
</dbReference>
<evidence type="ECO:0000313" key="13">
    <source>
        <dbReference type="Proteomes" id="UP000106683"/>
    </source>
</evidence>
<feature type="compositionally biased region" description="Basic residues" evidence="10">
    <location>
        <begin position="96"/>
        <end position="107"/>
    </location>
</feature>
<evidence type="ECO:0000256" key="9">
    <source>
        <dbReference type="ARBA" id="ARBA00025812"/>
    </source>
</evidence>
<dbReference type="Proteomes" id="UP000145961">
    <property type="component" value="Segment"/>
</dbReference>
<feature type="compositionally biased region" description="Basic residues" evidence="10">
    <location>
        <begin position="178"/>
        <end position="187"/>
    </location>
</feature>
<proteinExistence type="inferred from homology"/>
<evidence type="ECO:0000256" key="2">
    <source>
        <dbReference type="ARBA" id="ARBA00008477"/>
    </source>
</evidence>
<dbReference type="EMBL" id="KF644574">
    <property type="protein sequence ID" value="AII81258.1"/>
    <property type="molecule type" value="Genomic_DNA"/>
</dbReference>
<comment type="subcellular location">
    <subcellularLocation>
        <location evidence="1">Host cytoplasm</location>
    </subcellularLocation>
</comment>
<accession>A0A076JS98</accession>
<evidence type="ECO:0000256" key="7">
    <source>
        <dbReference type="ARBA" id="ARBA00023159"/>
    </source>
</evidence>
<reference evidence="13 14" key="1">
    <citation type="journal article" date="2014" name="J. Vet. Med. Sci.">
        <title>Full Genome Sequences of Zebra-Borne Equine Herpesvirus Type 1 Isolated from Zebra, Onager and Thomson's Gazelle.</title>
        <authorList>
            <person name="Guo X."/>
            <person name="Izume S."/>
            <person name="Okada A."/>
            <person name="Ohya K."/>
            <person name="Kimura T."/>
            <person name="Fukushi H."/>
        </authorList>
    </citation>
    <scope>NUCLEOTIDE SEQUENCE [LARGE SCALE GENOMIC DNA]</scope>
    <source>
        <strain evidence="12">T-616</strain>
        <strain evidence="11">T616 delta71</strain>
    </source>
</reference>
<protein>
    <submittedName>
        <fullName evidence="12">Transcriptional activator</fullName>
    </submittedName>
</protein>
<feature type="region of interest" description="Disordered" evidence="10">
    <location>
        <begin position="1"/>
        <end position="36"/>
    </location>
</feature>
<organism evidence="12 14">
    <name type="scientific">Equid alphaherpesvirus 1</name>
    <name type="common">Equine herpesvirus 1</name>
    <dbReference type="NCBI Taxonomy" id="10326"/>
    <lineage>
        <taxon>Viruses</taxon>
        <taxon>Duplodnaviria</taxon>
        <taxon>Heunggongvirae</taxon>
        <taxon>Peploviricota</taxon>
        <taxon>Herviviricetes</taxon>
        <taxon>Herpesvirales</taxon>
        <taxon>Orthoherpesviridae</taxon>
        <taxon>Alphaherpesvirinae</taxon>
        <taxon>Varicellovirus</taxon>
        <taxon>Varicellovirus equidalpha1</taxon>
    </lineage>
</organism>
<evidence type="ECO:0000256" key="10">
    <source>
        <dbReference type="SAM" id="MobiDB-lite"/>
    </source>
</evidence>
<comment type="function">
    <text evidence="8">Multifunctional regulator of the expression of viral genes that mediates nuclear export of viral intronless mRNAs. This immediate early (EI) protein promotes the nuclear export of viral intronless mRNAs by interacting with mRNAs and host NXF1/TAP.</text>
</comment>
<comment type="similarity">
    <text evidence="2">Belongs to the HHV-1 ICP27 protein family.</text>
</comment>
<feature type="region of interest" description="Disordered" evidence="10">
    <location>
        <begin position="74"/>
        <end position="204"/>
    </location>
</feature>